<evidence type="ECO:0000313" key="8">
    <source>
        <dbReference type="Proteomes" id="UP001431572"/>
    </source>
</evidence>
<name>A0A8T7M8H0_9CHLR</name>
<evidence type="ECO:0000256" key="2">
    <source>
        <dbReference type="ARBA" id="ARBA00023002"/>
    </source>
</evidence>
<feature type="domain" description="GFO/IDH/MocA-like oxidoreductase" evidence="4">
    <location>
        <begin position="133"/>
        <end position="249"/>
    </location>
</feature>
<dbReference type="Gene3D" id="3.30.360.10">
    <property type="entry name" value="Dihydrodipicolinate Reductase, domain 2"/>
    <property type="match status" value="1"/>
</dbReference>
<evidence type="ECO:0000259" key="3">
    <source>
        <dbReference type="Pfam" id="PF01408"/>
    </source>
</evidence>
<dbReference type="EMBL" id="CP128400">
    <property type="protein sequence ID" value="WJW68369.1"/>
    <property type="molecule type" value="Genomic_DNA"/>
</dbReference>
<dbReference type="GO" id="GO:0016491">
    <property type="term" value="F:oxidoreductase activity"/>
    <property type="evidence" value="ECO:0007669"/>
    <property type="project" value="UniProtKB-KW"/>
</dbReference>
<organism evidence="5 7">
    <name type="scientific">Candidatus Chlorohelix allophototropha</name>
    <dbReference type="NCBI Taxonomy" id="3003348"/>
    <lineage>
        <taxon>Bacteria</taxon>
        <taxon>Bacillati</taxon>
        <taxon>Chloroflexota</taxon>
        <taxon>Chloroflexia</taxon>
        <taxon>Candidatus Chloroheliales</taxon>
        <taxon>Candidatus Chloroheliaceae</taxon>
        <taxon>Candidatus Chlorohelix</taxon>
    </lineage>
</organism>
<dbReference type="AlphaFoldDB" id="A0A8T7M8H0"/>
<dbReference type="InterPro" id="IPR050984">
    <property type="entry name" value="Gfo/Idh/MocA_domain"/>
</dbReference>
<dbReference type="Pfam" id="PF01408">
    <property type="entry name" value="GFO_IDH_MocA"/>
    <property type="match status" value="1"/>
</dbReference>
<dbReference type="SUPFAM" id="SSF51735">
    <property type="entry name" value="NAD(P)-binding Rossmann-fold domains"/>
    <property type="match status" value="1"/>
</dbReference>
<dbReference type="InterPro" id="IPR055170">
    <property type="entry name" value="GFO_IDH_MocA-like_dom"/>
</dbReference>
<keyword evidence="2" id="KW-0560">Oxidoreductase</keyword>
<protein>
    <submittedName>
        <fullName evidence="5">Gfo/Idh/MocA family oxidoreductase</fullName>
    </submittedName>
</protein>
<evidence type="ECO:0000313" key="5">
    <source>
        <dbReference type="EMBL" id="NWJ48435.1"/>
    </source>
</evidence>
<dbReference type="Proteomes" id="UP001431572">
    <property type="component" value="Chromosome 2"/>
</dbReference>
<dbReference type="Proteomes" id="UP000521676">
    <property type="component" value="Unassembled WGS sequence"/>
</dbReference>
<keyword evidence="8" id="KW-1185">Reference proteome</keyword>
<feature type="domain" description="Gfo/Idh/MocA-like oxidoreductase N-terminal" evidence="3">
    <location>
        <begin position="4"/>
        <end position="116"/>
    </location>
</feature>
<reference evidence="6" key="2">
    <citation type="journal article" date="2024" name="Nature">
        <title>Anoxygenic phototroph of the Chloroflexota uses a type I reaction centre.</title>
        <authorList>
            <person name="Tsuji J.M."/>
            <person name="Shaw N.A."/>
            <person name="Nagashima S."/>
            <person name="Venkiteswaran J.J."/>
            <person name="Schiff S.L."/>
            <person name="Watanabe T."/>
            <person name="Fukui M."/>
            <person name="Hanada S."/>
            <person name="Tank M."/>
            <person name="Neufeld J.D."/>
        </authorList>
    </citation>
    <scope>NUCLEOTIDE SEQUENCE</scope>
    <source>
        <strain evidence="6">L227-S17</strain>
    </source>
</reference>
<proteinExistence type="inferred from homology"/>
<gene>
    <name evidence="5" type="ORF">HXX08_21475</name>
    <name evidence="6" type="ORF">OZ401_003979</name>
</gene>
<dbReference type="PANTHER" id="PTHR22604:SF105">
    <property type="entry name" value="TRANS-1,2-DIHYDROBENZENE-1,2-DIOL DEHYDROGENASE"/>
    <property type="match status" value="1"/>
</dbReference>
<dbReference type="InterPro" id="IPR000683">
    <property type="entry name" value="Gfo/Idh/MocA-like_OxRdtase_N"/>
</dbReference>
<evidence type="ECO:0000259" key="4">
    <source>
        <dbReference type="Pfam" id="PF22725"/>
    </source>
</evidence>
<dbReference type="EMBL" id="JACATZ010000003">
    <property type="protein sequence ID" value="NWJ48435.1"/>
    <property type="molecule type" value="Genomic_DNA"/>
</dbReference>
<sequence length="327" mass="36310">MSKIRWGILSAAKIGTKKVIPAMQKGVYSDVVALASRKAETARAEAAALGISKAYGSYEELLADPTIQAVYNPLPNHLHVPWTIKALEAGKHVLCEKPIALSSAEAAHLLDVSRQYPQLKVMEAFMYRFHPQWQRARQLVQEGKIGKLRTVQTVFSYYNTDPTNIRNQADIGGGGMMDIGCYGISLSRFIFGAEPTRVMGIVEYDPTLKTDRMASALLDFGDGTATFTCSTQLSPYQRVNIFGTEGRVEIEIPFNAPPDRPCKMWHQRGDEIEEIMLDICDQYTIQGDLFSQAILYNTPVPTPLEDAVANMKVIEAVFESAKKNGWV</sequence>
<dbReference type="InterPro" id="IPR036291">
    <property type="entry name" value="NAD(P)-bd_dom_sf"/>
</dbReference>
<dbReference type="GO" id="GO:0000166">
    <property type="term" value="F:nucleotide binding"/>
    <property type="evidence" value="ECO:0007669"/>
    <property type="project" value="InterPro"/>
</dbReference>
<dbReference type="PANTHER" id="PTHR22604">
    <property type="entry name" value="OXIDOREDUCTASES"/>
    <property type="match status" value="1"/>
</dbReference>
<evidence type="ECO:0000256" key="1">
    <source>
        <dbReference type="ARBA" id="ARBA00010928"/>
    </source>
</evidence>
<dbReference type="Gene3D" id="3.40.50.720">
    <property type="entry name" value="NAD(P)-binding Rossmann-like Domain"/>
    <property type="match status" value="1"/>
</dbReference>
<dbReference type="SUPFAM" id="SSF55347">
    <property type="entry name" value="Glyceraldehyde-3-phosphate dehydrogenase-like, C-terminal domain"/>
    <property type="match status" value="1"/>
</dbReference>
<evidence type="ECO:0000313" key="6">
    <source>
        <dbReference type="EMBL" id="WJW68369.1"/>
    </source>
</evidence>
<reference evidence="5 7" key="1">
    <citation type="submission" date="2020-06" db="EMBL/GenBank/DDBJ databases">
        <title>Anoxygenic phototrophic Chloroflexota member uses a Type I reaction center.</title>
        <authorList>
            <person name="Tsuji J.M."/>
            <person name="Shaw N.A."/>
            <person name="Nagashima S."/>
            <person name="Venkiteswaran J."/>
            <person name="Schiff S.L."/>
            <person name="Hanada S."/>
            <person name="Tank M."/>
            <person name="Neufeld J.D."/>
        </authorList>
    </citation>
    <scope>NUCLEOTIDE SEQUENCE [LARGE SCALE GENOMIC DNA]</scope>
    <source>
        <strain evidence="5">L227-S17</strain>
    </source>
</reference>
<dbReference type="RefSeq" id="WP_341470274.1">
    <property type="nucleotide sequence ID" value="NZ_CP128400.1"/>
</dbReference>
<evidence type="ECO:0000313" key="7">
    <source>
        <dbReference type="Proteomes" id="UP000521676"/>
    </source>
</evidence>
<dbReference type="Pfam" id="PF22725">
    <property type="entry name" value="GFO_IDH_MocA_C3"/>
    <property type="match status" value="1"/>
</dbReference>
<accession>A0A8T7M8H0</accession>
<comment type="similarity">
    <text evidence="1">Belongs to the Gfo/Idh/MocA family.</text>
</comment>